<dbReference type="InterPro" id="IPR036866">
    <property type="entry name" value="RibonucZ/Hydroxyglut_hydro"/>
</dbReference>
<dbReference type="PANTHER" id="PTHR43546">
    <property type="entry name" value="UPF0173 METAL-DEPENDENT HYDROLASE MJ1163-RELATED"/>
    <property type="match status" value="1"/>
</dbReference>
<accession>A0A9P9BKJ8</accession>
<gene>
    <name evidence="1" type="ORF">B0I36DRAFT_298293</name>
</gene>
<dbReference type="InterPro" id="IPR050114">
    <property type="entry name" value="UPF0173_UPF0282_UlaG_hydrolase"/>
</dbReference>
<dbReference type="Pfam" id="PF13483">
    <property type="entry name" value="Lactamase_B_3"/>
    <property type="match status" value="1"/>
</dbReference>
<name>A0A9P9BKJ8_9PEZI</name>
<dbReference type="RefSeq" id="XP_046006868.1">
    <property type="nucleotide sequence ID" value="XM_046151948.1"/>
</dbReference>
<evidence type="ECO:0000313" key="2">
    <source>
        <dbReference type="Proteomes" id="UP000756346"/>
    </source>
</evidence>
<protein>
    <recommendedName>
        <fullName evidence="3">Metallo-beta-lactamase domain-containing protein</fullName>
    </recommendedName>
</protein>
<dbReference type="PANTHER" id="PTHR43546:SF8">
    <property type="entry name" value="METALLO-BETA-LACTAMASE DOMAIN-CONTAINING PROTEIN"/>
    <property type="match status" value="1"/>
</dbReference>
<dbReference type="Gene3D" id="3.60.15.10">
    <property type="entry name" value="Ribonuclease Z/Hydroxyacylglutathione hydrolase-like"/>
    <property type="match status" value="1"/>
</dbReference>
<dbReference type="GeneID" id="70181494"/>
<dbReference type="AlphaFoldDB" id="A0A9P9BKJ8"/>
<dbReference type="SUPFAM" id="SSF56281">
    <property type="entry name" value="Metallo-hydrolase/oxidoreductase"/>
    <property type="match status" value="1"/>
</dbReference>
<reference evidence="1" key="1">
    <citation type="journal article" date="2021" name="Nat. Commun.">
        <title>Genetic determinants of endophytism in the Arabidopsis root mycobiome.</title>
        <authorList>
            <person name="Mesny F."/>
            <person name="Miyauchi S."/>
            <person name="Thiergart T."/>
            <person name="Pickel B."/>
            <person name="Atanasova L."/>
            <person name="Karlsson M."/>
            <person name="Huettel B."/>
            <person name="Barry K.W."/>
            <person name="Haridas S."/>
            <person name="Chen C."/>
            <person name="Bauer D."/>
            <person name="Andreopoulos W."/>
            <person name="Pangilinan J."/>
            <person name="LaButti K."/>
            <person name="Riley R."/>
            <person name="Lipzen A."/>
            <person name="Clum A."/>
            <person name="Drula E."/>
            <person name="Henrissat B."/>
            <person name="Kohler A."/>
            <person name="Grigoriev I.V."/>
            <person name="Martin F.M."/>
            <person name="Hacquard S."/>
        </authorList>
    </citation>
    <scope>NUCLEOTIDE SEQUENCE</scope>
    <source>
        <strain evidence="1">MPI-CAGE-CH-0230</strain>
    </source>
</reference>
<dbReference type="OrthoDB" id="4311043at2759"/>
<dbReference type="EMBL" id="JAGTJQ010000011">
    <property type="protein sequence ID" value="KAH7018601.1"/>
    <property type="molecule type" value="Genomic_DNA"/>
</dbReference>
<sequence>MTTSQETTLEWFGATTFRLRVRGVTVFLDTWLDKPDILPTLLAADDVTEADYIFISHAHFDHLPGADRIAIKTGAIVVANNEAINLMRNAGVPEHQLFPVQGGERIPLFTRKTRDDAAADLSLLAPGLPGAPRRPLDKLAALRVDIWPSLHCFMPEDHPQVIDTATVYKGSASPYSCTLDITFGMKHGLLKIGELMPPDKLTPGHKSFIKYVSDRERNVFSHCDGGQLMFNFVAGDKALLWTAHLGGYEGVLRDMQPKPDIAIMAIAGRANFNGRPFDGSAAEFAAKKVDWLGRPSQVIWCLHDEACIPPWRIDTEAATKAVEANGKTKILDLEHAKAVVLDI</sequence>
<evidence type="ECO:0000313" key="1">
    <source>
        <dbReference type="EMBL" id="KAH7018601.1"/>
    </source>
</evidence>
<evidence type="ECO:0008006" key="3">
    <source>
        <dbReference type="Google" id="ProtNLM"/>
    </source>
</evidence>
<organism evidence="1 2">
    <name type="scientific">Microdochium trichocladiopsis</name>
    <dbReference type="NCBI Taxonomy" id="1682393"/>
    <lineage>
        <taxon>Eukaryota</taxon>
        <taxon>Fungi</taxon>
        <taxon>Dikarya</taxon>
        <taxon>Ascomycota</taxon>
        <taxon>Pezizomycotina</taxon>
        <taxon>Sordariomycetes</taxon>
        <taxon>Xylariomycetidae</taxon>
        <taxon>Xylariales</taxon>
        <taxon>Microdochiaceae</taxon>
        <taxon>Microdochium</taxon>
    </lineage>
</organism>
<keyword evidence="2" id="KW-1185">Reference proteome</keyword>
<proteinExistence type="predicted"/>
<comment type="caution">
    <text evidence="1">The sequence shown here is derived from an EMBL/GenBank/DDBJ whole genome shotgun (WGS) entry which is preliminary data.</text>
</comment>
<dbReference type="Proteomes" id="UP000756346">
    <property type="component" value="Unassembled WGS sequence"/>
</dbReference>